<dbReference type="InterPro" id="IPR008030">
    <property type="entry name" value="NmrA-like"/>
</dbReference>
<dbReference type="OrthoDB" id="10262413at2759"/>
<feature type="domain" description="NmrA-like" evidence="1">
    <location>
        <begin position="4"/>
        <end position="81"/>
    </location>
</feature>
<gene>
    <name evidence="2" type="ORF">GLOTRDRAFT_131710</name>
</gene>
<evidence type="ECO:0000259" key="1">
    <source>
        <dbReference type="Pfam" id="PF05368"/>
    </source>
</evidence>
<dbReference type="InterPro" id="IPR051783">
    <property type="entry name" value="NAD(P)-dependent_oxidoreduct"/>
</dbReference>
<dbReference type="GO" id="GO:0005737">
    <property type="term" value="C:cytoplasm"/>
    <property type="evidence" value="ECO:0007669"/>
    <property type="project" value="TreeGrafter"/>
</dbReference>
<proteinExistence type="predicted"/>
<dbReference type="STRING" id="670483.S7PYS4"/>
<dbReference type="EMBL" id="KB469307">
    <property type="protein sequence ID" value="EPQ52467.1"/>
    <property type="molecule type" value="Genomic_DNA"/>
</dbReference>
<sequence>MAAKTNILLIGATGYLGGTVLQRLLSHPERASFSISVLVRNTEKAKLLETFGVETIIGSLSDLDKLEKAASSADVVFAIADCDDLNAAKAILAGLKQRHAKTGKQPILIHTSGTGVLVDGAQGDHATDIVYSDLDIPLIESLKPTQIHRPVDIVIAEAGNEGYARTHIILPSMIFGLGNGPLFEKGICNRHSMAIPALLQLGWRRGQSGVCGSGKNLWPLIDVDDTADLYIVLFDAARKDASVAHGRGGYYFAENGHFTQYELAKAVGKVLVELGRAKSAEPTPFTAEELDKYPVTRFLGMNAVCKAERPRALGWKPTKTKQDMLDGIKPEAEVMIKSGLIETPM</sequence>
<name>S7PYS4_GLOTA</name>
<dbReference type="SUPFAM" id="SSF51735">
    <property type="entry name" value="NAD(P)-binding Rossmann-fold domains"/>
    <property type="match status" value="1"/>
</dbReference>
<dbReference type="KEGG" id="gtr:GLOTRDRAFT_131710"/>
<keyword evidence="3" id="KW-1185">Reference proteome</keyword>
<dbReference type="Pfam" id="PF05368">
    <property type="entry name" value="NmrA"/>
    <property type="match status" value="1"/>
</dbReference>
<dbReference type="HOGENOM" id="CLU_007383_12_1_1"/>
<dbReference type="GeneID" id="19302369"/>
<dbReference type="AlphaFoldDB" id="S7PYS4"/>
<dbReference type="Gene3D" id="3.40.50.720">
    <property type="entry name" value="NAD(P)-binding Rossmann-like Domain"/>
    <property type="match status" value="1"/>
</dbReference>
<accession>S7PYS4</accession>
<dbReference type="RefSeq" id="XP_007868779.1">
    <property type="nucleotide sequence ID" value="XM_007870588.1"/>
</dbReference>
<dbReference type="GO" id="GO:0004029">
    <property type="term" value="F:aldehyde dehydrogenase (NAD+) activity"/>
    <property type="evidence" value="ECO:0007669"/>
    <property type="project" value="TreeGrafter"/>
</dbReference>
<reference evidence="2 3" key="1">
    <citation type="journal article" date="2012" name="Science">
        <title>The Paleozoic origin of enzymatic lignin decomposition reconstructed from 31 fungal genomes.</title>
        <authorList>
            <person name="Floudas D."/>
            <person name="Binder M."/>
            <person name="Riley R."/>
            <person name="Barry K."/>
            <person name="Blanchette R.A."/>
            <person name="Henrissat B."/>
            <person name="Martinez A.T."/>
            <person name="Otillar R."/>
            <person name="Spatafora J.W."/>
            <person name="Yadav J.S."/>
            <person name="Aerts A."/>
            <person name="Benoit I."/>
            <person name="Boyd A."/>
            <person name="Carlson A."/>
            <person name="Copeland A."/>
            <person name="Coutinho P.M."/>
            <person name="de Vries R.P."/>
            <person name="Ferreira P."/>
            <person name="Findley K."/>
            <person name="Foster B."/>
            <person name="Gaskell J."/>
            <person name="Glotzer D."/>
            <person name="Gorecki P."/>
            <person name="Heitman J."/>
            <person name="Hesse C."/>
            <person name="Hori C."/>
            <person name="Igarashi K."/>
            <person name="Jurgens J.A."/>
            <person name="Kallen N."/>
            <person name="Kersten P."/>
            <person name="Kohler A."/>
            <person name="Kuees U."/>
            <person name="Kumar T.K.A."/>
            <person name="Kuo A."/>
            <person name="LaButti K."/>
            <person name="Larrondo L.F."/>
            <person name="Lindquist E."/>
            <person name="Ling A."/>
            <person name="Lombard V."/>
            <person name="Lucas S."/>
            <person name="Lundell T."/>
            <person name="Martin R."/>
            <person name="McLaughlin D.J."/>
            <person name="Morgenstern I."/>
            <person name="Morin E."/>
            <person name="Murat C."/>
            <person name="Nagy L.G."/>
            <person name="Nolan M."/>
            <person name="Ohm R.A."/>
            <person name="Patyshakuliyeva A."/>
            <person name="Rokas A."/>
            <person name="Ruiz-Duenas F.J."/>
            <person name="Sabat G."/>
            <person name="Salamov A."/>
            <person name="Samejima M."/>
            <person name="Schmutz J."/>
            <person name="Slot J.C."/>
            <person name="St John F."/>
            <person name="Stenlid J."/>
            <person name="Sun H."/>
            <person name="Sun S."/>
            <person name="Syed K."/>
            <person name="Tsang A."/>
            <person name="Wiebenga A."/>
            <person name="Young D."/>
            <person name="Pisabarro A."/>
            <person name="Eastwood D.C."/>
            <person name="Martin F."/>
            <person name="Cullen D."/>
            <person name="Grigoriev I.V."/>
            <person name="Hibbett D.S."/>
        </authorList>
    </citation>
    <scope>NUCLEOTIDE SEQUENCE [LARGE SCALE GENOMIC DNA]</scope>
    <source>
        <strain evidence="2 3">ATCC 11539</strain>
    </source>
</reference>
<dbReference type="Proteomes" id="UP000030669">
    <property type="component" value="Unassembled WGS sequence"/>
</dbReference>
<dbReference type="OMA" id="NKHGLQR"/>
<evidence type="ECO:0000313" key="3">
    <source>
        <dbReference type="Proteomes" id="UP000030669"/>
    </source>
</evidence>
<dbReference type="PANTHER" id="PTHR48079:SF6">
    <property type="entry name" value="NAD(P)-BINDING DOMAIN-CONTAINING PROTEIN-RELATED"/>
    <property type="match status" value="1"/>
</dbReference>
<dbReference type="InterPro" id="IPR036291">
    <property type="entry name" value="NAD(P)-bd_dom_sf"/>
</dbReference>
<dbReference type="eggNOG" id="KOG1502">
    <property type="taxonomic scope" value="Eukaryota"/>
</dbReference>
<protein>
    <submittedName>
        <fullName evidence="2">NAD P-binding protein</fullName>
    </submittedName>
</protein>
<dbReference type="PANTHER" id="PTHR48079">
    <property type="entry name" value="PROTEIN YEEZ"/>
    <property type="match status" value="1"/>
</dbReference>
<evidence type="ECO:0000313" key="2">
    <source>
        <dbReference type="EMBL" id="EPQ52467.1"/>
    </source>
</evidence>
<organism evidence="2 3">
    <name type="scientific">Gloeophyllum trabeum (strain ATCC 11539 / FP-39264 / Madison 617)</name>
    <name type="common">Brown rot fungus</name>
    <dbReference type="NCBI Taxonomy" id="670483"/>
    <lineage>
        <taxon>Eukaryota</taxon>
        <taxon>Fungi</taxon>
        <taxon>Dikarya</taxon>
        <taxon>Basidiomycota</taxon>
        <taxon>Agaricomycotina</taxon>
        <taxon>Agaricomycetes</taxon>
        <taxon>Gloeophyllales</taxon>
        <taxon>Gloeophyllaceae</taxon>
        <taxon>Gloeophyllum</taxon>
    </lineage>
</organism>